<name>A0AC34GFK5_9BILA</name>
<evidence type="ECO:0000313" key="1">
    <source>
        <dbReference type="Proteomes" id="UP000887579"/>
    </source>
</evidence>
<organism evidence="1 2">
    <name type="scientific">Panagrolaimus sp. ES5</name>
    <dbReference type="NCBI Taxonomy" id="591445"/>
    <lineage>
        <taxon>Eukaryota</taxon>
        <taxon>Metazoa</taxon>
        <taxon>Ecdysozoa</taxon>
        <taxon>Nematoda</taxon>
        <taxon>Chromadorea</taxon>
        <taxon>Rhabditida</taxon>
        <taxon>Tylenchina</taxon>
        <taxon>Panagrolaimomorpha</taxon>
        <taxon>Panagrolaimoidea</taxon>
        <taxon>Panagrolaimidae</taxon>
        <taxon>Panagrolaimus</taxon>
    </lineage>
</organism>
<accession>A0AC34GFK5</accession>
<proteinExistence type="predicted"/>
<evidence type="ECO:0000313" key="2">
    <source>
        <dbReference type="WBParaSite" id="ES5_v2.g28495.t1"/>
    </source>
</evidence>
<dbReference type="Proteomes" id="UP000887579">
    <property type="component" value="Unplaced"/>
</dbReference>
<protein>
    <submittedName>
        <fullName evidence="2">Uncharacterized protein</fullName>
    </submittedName>
</protein>
<dbReference type="WBParaSite" id="ES5_v2.g28495.t1">
    <property type="protein sequence ID" value="ES5_v2.g28495.t1"/>
    <property type="gene ID" value="ES5_v2.g28495"/>
</dbReference>
<reference evidence="2" key="1">
    <citation type="submission" date="2022-11" db="UniProtKB">
        <authorList>
            <consortium name="WormBaseParasite"/>
        </authorList>
    </citation>
    <scope>IDENTIFICATION</scope>
</reference>
<sequence length="41" mass="4762">MATTTFALPSMESIPSRDAEYRAWQLLSQLIYEKLMELLVN</sequence>